<reference evidence="3" key="1">
    <citation type="journal article" date="1994" name="Trends Biochem. Sci.">
        <title>DnaJ-like proteins: molecular chaperones and specific regulators of Hsp70.</title>
        <authorList>
            <person name="Cyr D.M."/>
            <person name="Langer T."/>
            <person name="Douglas M.G."/>
        </authorList>
    </citation>
    <scope>NUCLEOTIDE SEQUENCE</scope>
</reference>
<proteinExistence type="predicted"/>
<dbReference type="AlphaFoldDB" id="A0A8B6X4A8"/>
<dbReference type="PROSITE" id="PS50076">
    <property type="entry name" value="DNAJ_2"/>
    <property type="match status" value="1"/>
</dbReference>
<dbReference type="InterPro" id="IPR036869">
    <property type="entry name" value="J_dom_sf"/>
</dbReference>
<reference evidence="3" key="3">
    <citation type="journal article" date="2004" name="EMBO Rep.">
        <title>The J-protein family: modulating protein assembly, disassembly and translocation.</title>
        <authorList>
            <person name="Walsh P."/>
            <person name="Bursac D."/>
            <person name="Law Y.C."/>
            <person name="Cyr D."/>
            <person name="Lithgow T."/>
        </authorList>
    </citation>
    <scope>NUCLEOTIDE SEQUENCE</scope>
</reference>
<reference evidence="3" key="2">
    <citation type="journal article" date="1998" name="Trends Biochem. Sci.">
        <title>The J-domain family and the recruitment of chaperone power.</title>
        <authorList>
            <person name="Kelley W.L."/>
        </authorList>
    </citation>
    <scope>NUCLEOTIDE SEQUENCE</scope>
</reference>
<evidence type="ECO:0000313" key="3">
    <source>
        <dbReference type="RefSeq" id="WP_028311564.1"/>
    </source>
</evidence>
<reference evidence="3" key="4">
    <citation type="journal article" date="2023" name="Trends Cell Biol.">
        <title>J-domain protein chaperone circuits in proteostasis and disease.</title>
        <authorList>
            <person name="Zhang R."/>
            <person name="Malinverni D."/>
            <person name="Cyr D.M."/>
            <person name="Rios P.L."/>
            <person name="Nillegoda N.B."/>
        </authorList>
    </citation>
    <scope>NUCLEOTIDE SEQUENCE</scope>
</reference>
<sequence length="183" mass="20710">MPDSPPPHEMDEWVVWNGSAGILTMAKLGPVEAGADGRRAWLAAPFDMVGPFSLDELETTGRIAFAACIVMSRQRWQDDQVELRREAFEQRRAQRERMEREYNERFGGFDGFGDDDWGRGGGHFDESGHREALNLPADEELDASKIKTAFRKLAQKLHPDMGGSHEAFVRITEARDALMERFA</sequence>
<dbReference type="CDD" id="cd06257">
    <property type="entry name" value="DnaJ"/>
    <property type="match status" value="1"/>
</dbReference>
<evidence type="ECO:0000259" key="1">
    <source>
        <dbReference type="PROSITE" id="PS50076"/>
    </source>
</evidence>
<dbReference type="SMART" id="SM00271">
    <property type="entry name" value="DnaJ"/>
    <property type="match status" value="1"/>
</dbReference>
<protein>
    <submittedName>
        <fullName evidence="3">J domain-containing protein</fullName>
    </submittedName>
</protein>
<dbReference type="RefSeq" id="WP_028311564.1">
    <property type="nucleotide sequence ID" value="NZ_AXWS01000013.1"/>
</dbReference>
<dbReference type="OrthoDB" id="581986at2"/>
<keyword evidence="2" id="KW-1185">Reference proteome</keyword>
<dbReference type="InterPro" id="IPR001623">
    <property type="entry name" value="DnaJ_domain"/>
</dbReference>
<name>A0A8B6X4A8_9BURK</name>
<accession>A0A8B6X4A8</accession>
<organism evidence="2 3">
    <name type="scientific">Derxia gummosa DSM 723</name>
    <dbReference type="NCBI Taxonomy" id="1121388"/>
    <lineage>
        <taxon>Bacteria</taxon>
        <taxon>Pseudomonadati</taxon>
        <taxon>Pseudomonadota</taxon>
        <taxon>Betaproteobacteria</taxon>
        <taxon>Burkholderiales</taxon>
        <taxon>Alcaligenaceae</taxon>
        <taxon>Derxia</taxon>
    </lineage>
</organism>
<feature type="domain" description="J" evidence="1">
    <location>
        <begin position="128"/>
        <end position="183"/>
    </location>
</feature>
<dbReference type="Gene3D" id="1.10.287.110">
    <property type="entry name" value="DnaJ domain"/>
    <property type="match status" value="1"/>
</dbReference>
<dbReference type="SUPFAM" id="SSF46565">
    <property type="entry name" value="Chaperone J-domain"/>
    <property type="match status" value="1"/>
</dbReference>
<dbReference type="Proteomes" id="UP000675920">
    <property type="component" value="Unplaced"/>
</dbReference>
<reference evidence="3" key="5">
    <citation type="submission" date="2025-08" db="UniProtKB">
        <authorList>
            <consortium name="RefSeq"/>
        </authorList>
    </citation>
    <scope>IDENTIFICATION</scope>
</reference>
<dbReference type="Pfam" id="PF00226">
    <property type="entry name" value="DnaJ"/>
    <property type="match status" value="1"/>
</dbReference>
<evidence type="ECO:0000313" key="2">
    <source>
        <dbReference type="Proteomes" id="UP000675920"/>
    </source>
</evidence>